<feature type="domain" description="Rhodopsin" evidence="8">
    <location>
        <begin position="83"/>
        <end position="258"/>
    </location>
</feature>
<evidence type="ECO:0000256" key="4">
    <source>
        <dbReference type="ARBA" id="ARBA00023136"/>
    </source>
</evidence>
<dbReference type="Proteomes" id="UP000722485">
    <property type="component" value="Unassembled WGS sequence"/>
</dbReference>
<dbReference type="GO" id="GO:0016020">
    <property type="term" value="C:membrane"/>
    <property type="evidence" value="ECO:0007669"/>
    <property type="project" value="UniProtKB-SubCell"/>
</dbReference>
<dbReference type="AlphaFoldDB" id="A0A9P5LI05"/>
<evidence type="ECO:0000259" key="8">
    <source>
        <dbReference type="Pfam" id="PF20684"/>
    </source>
</evidence>
<evidence type="ECO:0000256" key="1">
    <source>
        <dbReference type="ARBA" id="ARBA00004141"/>
    </source>
</evidence>
<keyword evidence="2 7" id="KW-0812">Transmembrane</keyword>
<sequence length="954" mass="105371">MSSSGYMMEPPGGEDRWAAGTMATTQQSIGAVLFTFATVIYGLRIYTRVHLTNRPLNLSGVSLVSCWIFYGCTIGSVQWTIPVNIFYMLSSDLAKISLLFFYLRLCPERNFRILVQSIAMCFVLYAVIYALISIFGCQPIYASWDVAAQETGTCVDKFRFFLAASVANVVMDLIILLLPLRIVVPLQISRRQKASLLLLFATGSFVIIVAIYNCILTVKLFKSANYTWGLAYELSWMYAELTGCVICASASSLKPFFVRFIPGLFNSRVGGYSGNSTGDISKGSHPIRSRRQRSRTQPDAIELESGDDSESGRKVGDDDEAKLWSRSGERSQGTGCTVQVSATRKPNKSGSYMHDPMSSDNSISRLSDPRAINIVSTTEVLIVERRTPSSSKTSTSIDMAFRRLTILCAAASLGFGNAAIIAPQSDQKPIAGPDDVPIVPDHGIAIESVPNEAKIVLYPASRTYPDDRRDMGITAPACSDNDITEVIHLAPDVCLSGEYYMRDNFKVLESPSCGDGSPAALFFYQNRRCTGSPRKVVEDVGEATGRCLWSEEDIPISSYYWSLVYRCNAQLDGAPNHQEASPPLLDQNVRGAPGSVRHHHGTMFPCHSDFANNTHTMQREPGNCFWPISSWKLETIEITAPAVCSNGTRAQLAIYEDIGKYRLDYMCNGGKMTLENAIMDLDDWMLNTCINMSHLRLLRGGFGRALGIMFYCDGMRTKDQPQDEGEPSEPRGPRTSHSECAISTGRWQWDAPVRPKTFMYPEPMACVTLPAAHQLRIHEKPTCSDGTTGKLAIWKEPGCMGWPKKIQAVNTLNCENWNLGSESSYMIWCASEGLTAEDRKGESEDNRAVISTDDCPRLNLEPGWTVVGRDDGPTIRRVDADQDCVSVYKDDQLKVYGNAKCANGKDAKLVKYRDSYCRGKAEKTVRVASSMDTCTQICEGSRSSCGIKFSCDGQ</sequence>
<gene>
    <name evidence="9" type="ORF">G7Z17_g4807</name>
</gene>
<evidence type="ECO:0000256" key="6">
    <source>
        <dbReference type="SAM" id="MobiDB-lite"/>
    </source>
</evidence>
<feature type="transmembrane region" description="Helical" evidence="7">
    <location>
        <begin position="85"/>
        <end position="105"/>
    </location>
</feature>
<keyword evidence="3 7" id="KW-1133">Transmembrane helix</keyword>
<evidence type="ECO:0000256" key="5">
    <source>
        <dbReference type="ARBA" id="ARBA00038359"/>
    </source>
</evidence>
<comment type="caution">
    <text evidence="9">The sequence shown here is derived from an EMBL/GenBank/DDBJ whole genome shotgun (WGS) entry which is preliminary data.</text>
</comment>
<keyword evidence="10" id="KW-1185">Reference proteome</keyword>
<reference evidence="9" key="1">
    <citation type="submission" date="2020-03" db="EMBL/GenBank/DDBJ databases">
        <title>Draft Genome Sequence of Cylindrodendrum hubeiense.</title>
        <authorList>
            <person name="Buettner E."/>
            <person name="Kellner H."/>
        </authorList>
    </citation>
    <scope>NUCLEOTIDE SEQUENCE</scope>
    <source>
        <strain evidence="9">IHI 201604</strain>
    </source>
</reference>
<evidence type="ECO:0000256" key="7">
    <source>
        <dbReference type="SAM" id="Phobius"/>
    </source>
</evidence>
<feature type="transmembrane region" description="Helical" evidence="7">
    <location>
        <begin position="58"/>
        <end position="79"/>
    </location>
</feature>
<feature type="region of interest" description="Disordered" evidence="6">
    <location>
        <begin position="717"/>
        <end position="739"/>
    </location>
</feature>
<dbReference type="PANTHER" id="PTHR33048">
    <property type="entry name" value="PTH11-LIKE INTEGRAL MEMBRANE PROTEIN (AFU_ORTHOLOGUE AFUA_5G11245)"/>
    <property type="match status" value="1"/>
</dbReference>
<feature type="transmembrane region" description="Helical" evidence="7">
    <location>
        <begin position="161"/>
        <end position="184"/>
    </location>
</feature>
<evidence type="ECO:0000313" key="9">
    <source>
        <dbReference type="EMBL" id="KAF7551771.1"/>
    </source>
</evidence>
<dbReference type="Pfam" id="PF20684">
    <property type="entry name" value="Fung_rhodopsin"/>
    <property type="match status" value="1"/>
</dbReference>
<feature type="compositionally biased region" description="Basic residues" evidence="6">
    <location>
        <begin position="285"/>
        <end position="294"/>
    </location>
</feature>
<feature type="region of interest" description="Disordered" evidence="6">
    <location>
        <begin position="276"/>
        <end position="365"/>
    </location>
</feature>
<organism evidence="9 10">
    <name type="scientific">Cylindrodendrum hubeiense</name>
    <dbReference type="NCBI Taxonomy" id="595255"/>
    <lineage>
        <taxon>Eukaryota</taxon>
        <taxon>Fungi</taxon>
        <taxon>Dikarya</taxon>
        <taxon>Ascomycota</taxon>
        <taxon>Pezizomycotina</taxon>
        <taxon>Sordariomycetes</taxon>
        <taxon>Hypocreomycetidae</taxon>
        <taxon>Hypocreales</taxon>
        <taxon>Nectriaceae</taxon>
        <taxon>Cylindrodendrum</taxon>
    </lineage>
</organism>
<dbReference type="EMBL" id="JAANBB010000072">
    <property type="protein sequence ID" value="KAF7551771.1"/>
    <property type="molecule type" value="Genomic_DNA"/>
</dbReference>
<evidence type="ECO:0000313" key="10">
    <source>
        <dbReference type="Proteomes" id="UP000722485"/>
    </source>
</evidence>
<dbReference type="PANTHER" id="PTHR33048:SF124">
    <property type="entry name" value="INTEGRAL MEMBRANE PROTEIN"/>
    <property type="match status" value="1"/>
</dbReference>
<feature type="transmembrane region" description="Helical" evidence="7">
    <location>
        <begin position="117"/>
        <end position="141"/>
    </location>
</feature>
<evidence type="ECO:0000256" key="3">
    <source>
        <dbReference type="ARBA" id="ARBA00022989"/>
    </source>
</evidence>
<comment type="similarity">
    <text evidence="5">Belongs to the SAT4 family.</text>
</comment>
<feature type="compositionally biased region" description="Polar residues" evidence="6">
    <location>
        <begin position="330"/>
        <end position="350"/>
    </location>
</feature>
<dbReference type="InterPro" id="IPR049326">
    <property type="entry name" value="Rhodopsin_dom_fungi"/>
</dbReference>
<keyword evidence="4 7" id="KW-0472">Membrane</keyword>
<proteinExistence type="inferred from homology"/>
<evidence type="ECO:0000256" key="2">
    <source>
        <dbReference type="ARBA" id="ARBA00022692"/>
    </source>
</evidence>
<dbReference type="InterPro" id="IPR052337">
    <property type="entry name" value="SAT4-like"/>
</dbReference>
<feature type="transmembrane region" description="Helical" evidence="7">
    <location>
        <begin position="196"/>
        <end position="218"/>
    </location>
</feature>
<dbReference type="OrthoDB" id="4767222at2759"/>
<protein>
    <recommendedName>
        <fullName evidence="8">Rhodopsin domain-containing protein</fullName>
    </recommendedName>
</protein>
<feature type="transmembrane region" description="Helical" evidence="7">
    <location>
        <begin position="28"/>
        <end position="46"/>
    </location>
</feature>
<comment type="subcellular location">
    <subcellularLocation>
        <location evidence="1">Membrane</location>
        <topology evidence="1">Multi-pass membrane protein</topology>
    </subcellularLocation>
</comment>
<feature type="compositionally biased region" description="Basic and acidic residues" evidence="6">
    <location>
        <begin position="310"/>
        <end position="329"/>
    </location>
</feature>
<accession>A0A9P5LI05</accession>
<name>A0A9P5LI05_9HYPO</name>